<keyword evidence="3" id="KW-1185">Reference proteome</keyword>
<organism evidence="2 3">
    <name type="scientific">Leucobacter soli</name>
    <dbReference type="NCBI Taxonomy" id="2812850"/>
    <lineage>
        <taxon>Bacteria</taxon>
        <taxon>Bacillati</taxon>
        <taxon>Actinomycetota</taxon>
        <taxon>Actinomycetes</taxon>
        <taxon>Micrococcales</taxon>
        <taxon>Microbacteriaceae</taxon>
        <taxon>Leucobacter</taxon>
    </lineage>
</organism>
<dbReference type="Proteomes" id="UP000693892">
    <property type="component" value="Unassembled WGS sequence"/>
</dbReference>
<keyword evidence="1" id="KW-1133">Transmembrane helix</keyword>
<evidence type="ECO:0000256" key="1">
    <source>
        <dbReference type="SAM" id="Phobius"/>
    </source>
</evidence>
<keyword evidence="1" id="KW-0472">Membrane</keyword>
<reference evidence="2" key="1">
    <citation type="submission" date="2021-06" db="EMBL/GenBank/DDBJ databases">
        <authorList>
            <person name="Criscuolo A."/>
        </authorList>
    </citation>
    <scope>NUCLEOTIDE SEQUENCE</scope>
    <source>
        <strain evidence="2">CIP111803</strain>
    </source>
</reference>
<feature type="transmembrane region" description="Helical" evidence="1">
    <location>
        <begin position="104"/>
        <end position="126"/>
    </location>
</feature>
<dbReference type="RefSeq" id="WP_218114065.1">
    <property type="nucleotide sequence ID" value="NZ_CAJVAP010000004.1"/>
</dbReference>
<gene>
    <name evidence="2" type="ORF">LEUCIP111803_00405</name>
</gene>
<evidence type="ECO:0000313" key="2">
    <source>
        <dbReference type="EMBL" id="CAG7600846.1"/>
    </source>
</evidence>
<proteinExistence type="predicted"/>
<dbReference type="AlphaFoldDB" id="A0A916JSW4"/>
<sequence>MLTSGETPRRDSPRCLISFGLLALVLAGLFGMHVLGGSAGHGSHDTRPLAALIGGDHKIADIGMSGSVVMAVEKHASGMMAAPDPAPGDTRCPGPCGDSDPGHVMLMVGCVLALLASVMLLIAPLVRRHSWCSLVLATRSLLRAGTVLPRPRPPSLLVLSISRT</sequence>
<protein>
    <submittedName>
        <fullName evidence="2">Uncharacterized protein</fullName>
    </submittedName>
</protein>
<evidence type="ECO:0000313" key="3">
    <source>
        <dbReference type="Proteomes" id="UP000693892"/>
    </source>
</evidence>
<feature type="transmembrane region" description="Helical" evidence="1">
    <location>
        <begin position="15"/>
        <end position="35"/>
    </location>
</feature>
<comment type="caution">
    <text evidence="2">The sequence shown here is derived from an EMBL/GenBank/DDBJ whole genome shotgun (WGS) entry which is preliminary data.</text>
</comment>
<name>A0A916JSW4_9MICO</name>
<keyword evidence="1" id="KW-0812">Transmembrane</keyword>
<dbReference type="EMBL" id="CAJVAP010000004">
    <property type="protein sequence ID" value="CAG7600846.1"/>
    <property type="molecule type" value="Genomic_DNA"/>
</dbReference>
<accession>A0A916JSW4</accession>